<dbReference type="Proteomes" id="UP000756921">
    <property type="component" value="Unassembled WGS sequence"/>
</dbReference>
<reference evidence="2" key="1">
    <citation type="journal article" date="2020" name="Mol. Plant Microbe Interact.">
        <title>Genome Sequence of the Biocontrol Agent Coniothyrium minitans strain Conio (IMI 134523).</title>
        <authorList>
            <person name="Patel D."/>
            <person name="Shittu T.A."/>
            <person name="Baroncelli R."/>
            <person name="Muthumeenakshi S."/>
            <person name="Osborne T.H."/>
            <person name="Janganan T.K."/>
            <person name="Sreenivasaprasad S."/>
        </authorList>
    </citation>
    <scope>NUCLEOTIDE SEQUENCE</scope>
    <source>
        <strain evidence="2">Conio</strain>
    </source>
</reference>
<evidence type="ECO:0000313" key="3">
    <source>
        <dbReference type="Proteomes" id="UP000756921"/>
    </source>
</evidence>
<protein>
    <submittedName>
        <fullName evidence="2">Uncharacterized protein</fullName>
    </submittedName>
</protein>
<feature type="region of interest" description="Disordered" evidence="1">
    <location>
        <begin position="1"/>
        <end position="83"/>
    </location>
</feature>
<sequence length="83" mass="9001">MPTNSSNTDTNHSNSGRVQNSPQMNGNSEVTTPDDQRGASTAVTDSNRPSVYTKDLEEDPRSDLSHLAAFYDNPQTNGNESKT</sequence>
<evidence type="ECO:0000256" key="1">
    <source>
        <dbReference type="SAM" id="MobiDB-lite"/>
    </source>
</evidence>
<feature type="compositionally biased region" description="Low complexity" evidence="1">
    <location>
        <begin position="1"/>
        <end position="15"/>
    </location>
</feature>
<keyword evidence="3" id="KW-1185">Reference proteome</keyword>
<organism evidence="2 3">
    <name type="scientific">Paraphaeosphaeria minitans</name>
    <dbReference type="NCBI Taxonomy" id="565426"/>
    <lineage>
        <taxon>Eukaryota</taxon>
        <taxon>Fungi</taxon>
        <taxon>Dikarya</taxon>
        <taxon>Ascomycota</taxon>
        <taxon>Pezizomycotina</taxon>
        <taxon>Dothideomycetes</taxon>
        <taxon>Pleosporomycetidae</taxon>
        <taxon>Pleosporales</taxon>
        <taxon>Massarineae</taxon>
        <taxon>Didymosphaeriaceae</taxon>
        <taxon>Paraphaeosphaeria</taxon>
    </lineage>
</organism>
<name>A0A9P6GG20_9PLEO</name>
<gene>
    <name evidence="2" type="ORF">PMIN01_08073</name>
</gene>
<evidence type="ECO:0000313" key="2">
    <source>
        <dbReference type="EMBL" id="KAF9733730.1"/>
    </source>
</evidence>
<accession>A0A9P6GG20</accession>
<proteinExistence type="predicted"/>
<dbReference type="AlphaFoldDB" id="A0A9P6GG20"/>
<feature type="compositionally biased region" description="Polar residues" evidence="1">
    <location>
        <begin position="73"/>
        <end position="83"/>
    </location>
</feature>
<feature type="compositionally biased region" description="Polar residues" evidence="1">
    <location>
        <begin position="16"/>
        <end position="50"/>
    </location>
</feature>
<dbReference type="EMBL" id="WJXW01000008">
    <property type="protein sequence ID" value="KAF9733730.1"/>
    <property type="molecule type" value="Genomic_DNA"/>
</dbReference>
<comment type="caution">
    <text evidence="2">The sequence shown here is derived from an EMBL/GenBank/DDBJ whole genome shotgun (WGS) entry which is preliminary data.</text>
</comment>